<dbReference type="EMBL" id="JBBNAG010000003">
    <property type="protein sequence ID" value="KAK9148399.1"/>
    <property type="molecule type" value="Genomic_DNA"/>
</dbReference>
<evidence type="ECO:0000313" key="3">
    <source>
        <dbReference type="Proteomes" id="UP001419268"/>
    </source>
</evidence>
<protein>
    <submittedName>
        <fullName evidence="2">Uncharacterized protein</fullName>
    </submittedName>
</protein>
<keyword evidence="3" id="KW-1185">Reference proteome</keyword>
<dbReference type="Proteomes" id="UP001419268">
    <property type="component" value="Unassembled WGS sequence"/>
</dbReference>
<feature type="compositionally biased region" description="Basic and acidic residues" evidence="1">
    <location>
        <begin position="59"/>
        <end position="71"/>
    </location>
</feature>
<dbReference type="AlphaFoldDB" id="A0AAP0KBC1"/>
<accession>A0AAP0KBC1</accession>
<proteinExistence type="predicted"/>
<sequence>MTQSQLAYPHVHSTTHHHHFLISFTSLSPTYTTHTPDTHTHKPRGRRRNREEEEEEKEELGRREERVEKREGGESFTFVVVYCVGHGGREWGSAMEVEPSQWRWRGCLPRHRVHRGWGGEQP</sequence>
<feature type="region of interest" description="Disordered" evidence="1">
    <location>
        <begin position="27"/>
        <end position="71"/>
    </location>
</feature>
<gene>
    <name evidence="2" type="ORF">Scep_007156</name>
</gene>
<evidence type="ECO:0000256" key="1">
    <source>
        <dbReference type="SAM" id="MobiDB-lite"/>
    </source>
</evidence>
<organism evidence="2 3">
    <name type="scientific">Stephania cephalantha</name>
    <dbReference type="NCBI Taxonomy" id="152367"/>
    <lineage>
        <taxon>Eukaryota</taxon>
        <taxon>Viridiplantae</taxon>
        <taxon>Streptophyta</taxon>
        <taxon>Embryophyta</taxon>
        <taxon>Tracheophyta</taxon>
        <taxon>Spermatophyta</taxon>
        <taxon>Magnoliopsida</taxon>
        <taxon>Ranunculales</taxon>
        <taxon>Menispermaceae</taxon>
        <taxon>Menispermoideae</taxon>
        <taxon>Cissampelideae</taxon>
        <taxon>Stephania</taxon>
    </lineage>
</organism>
<name>A0AAP0KBC1_9MAGN</name>
<reference evidence="2 3" key="1">
    <citation type="submission" date="2024-01" db="EMBL/GenBank/DDBJ databases">
        <title>Genome assemblies of Stephania.</title>
        <authorList>
            <person name="Yang L."/>
        </authorList>
    </citation>
    <scope>NUCLEOTIDE SEQUENCE [LARGE SCALE GENOMIC DNA]</scope>
    <source>
        <strain evidence="2">JXDWG</strain>
        <tissue evidence="2">Leaf</tissue>
    </source>
</reference>
<comment type="caution">
    <text evidence="2">The sequence shown here is derived from an EMBL/GenBank/DDBJ whole genome shotgun (WGS) entry which is preliminary data.</text>
</comment>
<evidence type="ECO:0000313" key="2">
    <source>
        <dbReference type="EMBL" id="KAK9148399.1"/>
    </source>
</evidence>